<evidence type="ECO:0000313" key="2">
    <source>
        <dbReference type="EMBL" id="SDJ87702.1"/>
    </source>
</evidence>
<dbReference type="STRING" id="386301.SAMN05216282_101151"/>
<feature type="region of interest" description="Disordered" evidence="1">
    <location>
        <begin position="1"/>
        <end position="20"/>
    </location>
</feature>
<dbReference type="RefSeq" id="WP_092321172.1">
    <property type="nucleotide sequence ID" value="NZ_FNFU01000001.1"/>
</dbReference>
<keyword evidence="3" id="KW-1185">Reference proteome</keyword>
<proteinExistence type="predicted"/>
<dbReference type="Proteomes" id="UP000198701">
    <property type="component" value="Unassembled WGS sequence"/>
</dbReference>
<protein>
    <submittedName>
        <fullName evidence="2">Uncharacterized protein</fullName>
    </submittedName>
</protein>
<dbReference type="OrthoDB" id="885299at2"/>
<organism evidence="2 3">
    <name type="scientific">Cryobacterium psychrotolerans</name>
    <dbReference type="NCBI Taxonomy" id="386301"/>
    <lineage>
        <taxon>Bacteria</taxon>
        <taxon>Bacillati</taxon>
        <taxon>Actinomycetota</taxon>
        <taxon>Actinomycetes</taxon>
        <taxon>Micrococcales</taxon>
        <taxon>Microbacteriaceae</taxon>
        <taxon>Cryobacterium</taxon>
    </lineage>
</organism>
<accession>A0A1G8XAR3</accession>
<name>A0A1G8XAR3_9MICO</name>
<evidence type="ECO:0000256" key="1">
    <source>
        <dbReference type="SAM" id="MobiDB-lite"/>
    </source>
</evidence>
<evidence type="ECO:0000313" key="3">
    <source>
        <dbReference type="Proteomes" id="UP000198701"/>
    </source>
</evidence>
<gene>
    <name evidence="2" type="ORF">SAMN05216282_101151</name>
</gene>
<reference evidence="2 3" key="1">
    <citation type="submission" date="2016-10" db="EMBL/GenBank/DDBJ databases">
        <authorList>
            <person name="de Groot N.N."/>
        </authorList>
    </citation>
    <scope>NUCLEOTIDE SEQUENCE [LARGE SCALE GENOMIC DNA]</scope>
    <source>
        <strain evidence="2 3">CGMCC 1.5382</strain>
    </source>
</reference>
<dbReference type="AlphaFoldDB" id="A0A1G8XAR3"/>
<sequence length="87" mass="9593">MAEEQDTATTASGPEGRSIRDWTDLGKEMWSYLTGRSAVIDYSFLDMTVEVPRDIGPDAPRATWKLNGTLRVTTSEGQPTVTDTPRS</sequence>
<dbReference type="EMBL" id="FNFU01000001">
    <property type="protein sequence ID" value="SDJ87702.1"/>
    <property type="molecule type" value="Genomic_DNA"/>
</dbReference>